<dbReference type="EMBL" id="QBKA01000002">
    <property type="protein sequence ID" value="RDC58948.1"/>
    <property type="molecule type" value="Genomic_DNA"/>
</dbReference>
<dbReference type="RefSeq" id="WP_115365389.1">
    <property type="nucleotide sequence ID" value="NZ_QBKA01000002.1"/>
</dbReference>
<comment type="caution">
    <text evidence="10">The sequence shown here is derived from an EMBL/GenBank/DDBJ whole genome shotgun (WGS) entry which is preliminary data.</text>
</comment>
<evidence type="ECO:0000313" key="11">
    <source>
        <dbReference type="Proteomes" id="UP000253727"/>
    </source>
</evidence>
<sequence length="599" mass="62922">MRVCDIWTGDKSITDQAENGGVAPTANPSAQTAGTTDLRHLEPLDIRRSDSGFYAGFATQVAVPAKIIVSAFLVWAIAFPTIASETLAAANATVIATFAGWYIYVVAAMVLAAIVLAVVPQFGRQTIGLPGEKPEFGRVSWFAMLFGAGIGIGLLTYSTGEPMSHFANNPAIIAGEVEGGTAEAVRSAYKYSFLHWGLSAWAIYAMVGLAVGYVSYRRGLPLTIRSGLAPLFGKALSGILGHIIDIVAVVATILGIAVTLSIGVNQFIAGLHRVFGGEWLLNADETSSPAAIIMVLLIIVGASTVSALSGVGKGIKWLSNINLLLSVVLLVTFLAFGDVLFGLQLLGTGLVDYLLALPELSVTLLPHDGTVMGDALAQWQLDWTVFYWAWWIAFAPFVGMFIARVSRGRTVREYLLGVVIAPMLMCFVWFVVVGGTAIDLELSGAAQGTILGSTLAQQLYATLAVMFGPVVTLIMSVLVLILLLTYVITSADSAILIVNTINAAGQEHDNTPRHIIFWGVAIAMVVGSLLIIGGIDAISTAMIIGALPFSLVAGLMAVAVVKAIVFDVIRERRGISTTIEAGPPPAAPPVSPEIAATAA</sequence>
<keyword evidence="7 9" id="KW-0472">Membrane</keyword>
<feature type="transmembrane region" description="Helical" evidence="9">
    <location>
        <begin position="458"/>
        <end position="488"/>
    </location>
</feature>
<reference evidence="10 11" key="1">
    <citation type="submission" date="2018-04" db="EMBL/GenBank/DDBJ databases">
        <title>Altererythrobacter sp. HME9302 genome sequencing and assembly.</title>
        <authorList>
            <person name="Kang H."/>
            <person name="Kim H."/>
            <person name="Joh K."/>
        </authorList>
    </citation>
    <scope>NUCLEOTIDE SEQUENCE [LARGE SCALE GENOMIC DNA]</scope>
    <source>
        <strain evidence="10 11">HME9302</strain>
    </source>
</reference>
<feature type="transmembrane region" description="Helical" evidence="9">
    <location>
        <begin position="98"/>
        <end position="119"/>
    </location>
</feature>
<feature type="transmembrane region" description="Helical" evidence="9">
    <location>
        <begin position="541"/>
        <end position="565"/>
    </location>
</feature>
<dbReference type="Pfam" id="PF02028">
    <property type="entry name" value="BCCT"/>
    <property type="match status" value="1"/>
</dbReference>
<dbReference type="InterPro" id="IPR018093">
    <property type="entry name" value="BCCT_CS"/>
</dbReference>
<evidence type="ECO:0000256" key="2">
    <source>
        <dbReference type="ARBA" id="ARBA00005658"/>
    </source>
</evidence>
<evidence type="ECO:0000256" key="6">
    <source>
        <dbReference type="ARBA" id="ARBA00022989"/>
    </source>
</evidence>
<feature type="transmembrane region" description="Helical" evidence="9">
    <location>
        <begin position="53"/>
        <end position="78"/>
    </location>
</feature>
<dbReference type="GO" id="GO:0005886">
    <property type="term" value="C:plasma membrane"/>
    <property type="evidence" value="ECO:0007669"/>
    <property type="project" value="UniProtKB-SubCell"/>
</dbReference>
<accession>A0A369Q9I6</accession>
<evidence type="ECO:0000256" key="9">
    <source>
        <dbReference type="SAM" id="Phobius"/>
    </source>
</evidence>
<evidence type="ECO:0000256" key="4">
    <source>
        <dbReference type="ARBA" id="ARBA00022475"/>
    </source>
</evidence>
<evidence type="ECO:0000256" key="3">
    <source>
        <dbReference type="ARBA" id="ARBA00022448"/>
    </source>
</evidence>
<feature type="transmembrane region" description="Helical" evidence="9">
    <location>
        <begin position="139"/>
        <end position="157"/>
    </location>
</feature>
<evidence type="ECO:0000256" key="1">
    <source>
        <dbReference type="ARBA" id="ARBA00004651"/>
    </source>
</evidence>
<feature type="transmembrane region" description="Helical" evidence="9">
    <location>
        <begin position="415"/>
        <end position="438"/>
    </location>
</feature>
<dbReference type="PROSITE" id="PS01303">
    <property type="entry name" value="BCCT"/>
    <property type="match status" value="1"/>
</dbReference>
<feature type="transmembrane region" description="Helical" evidence="9">
    <location>
        <begin position="385"/>
        <end position="403"/>
    </location>
</feature>
<feature type="transmembrane region" description="Helical" evidence="9">
    <location>
        <begin position="515"/>
        <end position="535"/>
    </location>
</feature>
<dbReference type="OrthoDB" id="9775735at2"/>
<dbReference type="PANTHER" id="PTHR30047:SF7">
    <property type="entry name" value="HIGH-AFFINITY CHOLINE TRANSPORT PROTEIN"/>
    <property type="match status" value="1"/>
</dbReference>
<keyword evidence="5 9" id="KW-0812">Transmembrane</keyword>
<protein>
    <submittedName>
        <fullName evidence="10">Glycine betaine transporter OpuD</fullName>
    </submittedName>
</protein>
<comment type="similarity">
    <text evidence="2">Belongs to the BCCT transporter (TC 2.A.15) family.</text>
</comment>
<keyword evidence="3" id="KW-0813">Transport</keyword>
<comment type="subcellular location">
    <subcellularLocation>
        <location evidence="1">Cell membrane</location>
        <topology evidence="1">Multi-pass membrane protein</topology>
    </subcellularLocation>
</comment>
<dbReference type="PANTHER" id="PTHR30047">
    <property type="entry name" value="HIGH-AFFINITY CHOLINE TRANSPORT PROTEIN-RELATED"/>
    <property type="match status" value="1"/>
</dbReference>
<dbReference type="Proteomes" id="UP000253727">
    <property type="component" value="Unassembled WGS sequence"/>
</dbReference>
<keyword evidence="11" id="KW-1185">Reference proteome</keyword>
<evidence type="ECO:0000256" key="5">
    <source>
        <dbReference type="ARBA" id="ARBA00022692"/>
    </source>
</evidence>
<dbReference type="InterPro" id="IPR000060">
    <property type="entry name" value="BCCT_transptr"/>
</dbReference>
<feature type="transmembrane region" description="Helical" evidence="9">
    <location>
        <begin position="193"/>
        <end position="214"/>
    </location>
</feature>
<keyword evidence="4" id="KW-1003">Cell membrane</keyword>
<feature type="compositionally biased region" description="Pro residues" evidence="8">
    <location>
        <begin position="582"/>
        <end position="591"/>
    </location>
</feature>
<organism evidence="10 11">
    <name type="scientific">Alteripontixanthobacter maritimus</name>
    <dbReference type="NCBI Taxonomy" id="2161824"/>
    <lineage>
        <taxon>Bacteria</taxon>
        <taxon>Pseudomonadati</taxon>
        <taxon>Pseudomonadota</taxon>
        <taxon>Alphaproteobacteria</taxon>
        <taxon>Sphingomonadales</taxon>
        <taxon>Erythrobacteraceae</taxon>
        <taxon>Alteripontixanthobacter</taxon>
    </lineage>
</organism>
<dbReference type="AlphaFoldDB" id="A0A369Q9I6"/>
<dbReference type="GO" id="GO:0022857">
    <property type="term" value="F:transmembrane transporter activity"/>
    <property type="evidence" value="ECO:0007669"/>
    <property type="project" value="InterPro"/>
</dbReference>
<evidence type="ECO:0000256" key="8">
    <source>
        <dbReference type="SAM" id="MobiDB-lite"/>
    </source>
</evidence>
<feature type="transmembrane region" description="Helical" evidence="9">
    <location>
        <begin position="288"/>
        <end position="311"/>
    </location>
</feature>
<feature type="transmembrane region" description="Helical" evidence="9">
    <location>
        <begin position="323"/>
        <end position="346"/>
    </location>
</feature>
<name>A0A369Q9I6_9SPHN</name>
<feature type="region of interest" description="Disordered" evidence="8">
    <location>
        <begin position="579"/>
        <end position="599"/>
    </location>
</feature>
<evidence type="ECO:0000313" key="10">
    <source>
        <dbReference type="EMBL" id="RDC58948.1"/>
    </source>
</evidence>
<feature type="transmembrane region" description="Helical" evidence="9">
    <location>
        <begin position="235"/>
        <end position="268"/>
    </location>
</feature>
<proteinExistence type="inferred from homology"/>
<keyword evidence="6 9" id="KW-1133">Transmembrane helix</keyword>
<evidence type="ECO:0000256" key="7">
    <source>
        <dbReference type="ARBA" id="ARBA00023136"/>
    </source>
</evidence>
<gene>
    <name evidence="10" type="ORF">HME9302_00124</name>
</gene>